<sequence length="411" mass="47831">MELNIKNFASIKEASIKIDGITVIAGENNTGKSTIGKILFASFNSLRDIDKEVRLNILNSINRQWDNFVLDLITMHKTDMDISILYDILSNILNVEDEDIEKIISNNVGEYIDINDKFIIEAIKSTANRIKEYKNISKEKLSYNIISKYYNDLFYKQINSRIFKNTNAEIKLNDFGILLEFKDDKCIKFKKNIYDNNVFLIDNPFVLDKIYSSYSSSITDLYLIDKIRHIYNKDYIVDKTLVEEKLEIIYKMLSNAINGKIINKDNDFYLAFDNITEPISIHNISAGLKSFTIIKMMLEEGILKEKDILVLDEPEIHLHPKWQLLYAEIIVLIQKVFNLHIVITTHSPYFLESIELFTKKHGIDDKTNYYLSDINIKENYSTINLVNDRISDIYYKMATPIEDLIDALGDN</sequence>
<name>A0AB38Q4I1_9SPIR</name>
<dbReference type="Proteomes" id="UP000324336">
    <property type="component" value="Unassembled WGS sequence"/>
</dbReference>
<dbReference type="SUPFAM" id="SSF52540">
    <property type="entry name" value="P-loop containing nucleoside triphosphate hydrolases"/>
    <property type="match status" value="1"/>
</dbReference>
<organism evidence="2 3">
    <name type="scientific">Brachyspira aalborgi</name>
    <dbReference type="NCBI Taxonomy" id="29522"/>
    <lineage>
        <taxon>Bacteria</taxon>
        <taxon>Pseudomonadati</taxon>
        <taxon>Spirochaetota</taxon>
        <taxon>Spirochaetia</taxon>
        <taxon>Brachyspirales</taxon>
        <taxon>Brachyspiraceae</taxon>
        <taxon>Brachyspira</taxon>
    </lineage>
</organism>
<dbReference type="Gene3D" id="3.40.50.300">
    <property type="entry name" value="P-loop containing nucleotide triphosphate hydrolases"/>
    <property type="match status" value="1"/>
</dbReference>
<dbReference type="InterPro" id="IPR051396">
    <property type="entry name" value="Bact_Antivir_Def_Nuclease"/>
</dbReference>
<feature type="domain" description="Endonuclease GajA/Old nuclease/RecF-like AAA" evidence="1">
    <location>
        <begin position="2"/>
        <end position="350"/>
    </location>
</feature>
<reference evidence="2 3" key="1">
    <citation type="journal article" date="1992" name="Lakartidningen">
        <title>[Penicillin V and not amoxicillin is the first choice preparation in acute otitis].</title>
        <authorList>
            <person name="Kamme C."/>
            <person name="Lundgren K."/>
            <person name="Prellner K."/>
        </authorList>
    </citation>
    <scope>NUCLEOTIDE SEQUENCE [LARGE SCALE GENOMIC DNA]</scope>
    <source>
        <strain evidence="2 3">PC4597II</strain>
    </source>
</reference>
<comment type="caution">
    <text evidence="2">The sequence shown here is derived from an EMBL/GenBank/DDBJ whole genome shotgun (WGS) entry which is preliminary data.</text>
</comment>
<evidence type="ECO:0000259" key="1">
    <source>
        <dbReference type="Pfam" id="PF13175"/>
    </source>
</evidence>
<accession>A0AB38Q4I1</accession>
<dbReference type="AlphaFoldDB" id="A0AB38Q4I1"/>
<dbReference type="PANTHER" id="PTHR43581">
    <property type="entry name" value="ATP/GTP PHOSPHATASE"/>
    <property type="match status" value="1"/>
</dbReference>
<proteinExistence type="predicted"/>
<gene>
    <name evidence="2" type="ORF">EPJ73_00450</name>
</gene>
<dbReference type="InterPro" id="IPR041685">
    <property type="entry name" value="AAA_GajA/Old/RecF-like"/>
</dbReference>
<dbReference type="PANTHER" id="PTHR43581:SF2">
    <property type="entry name" value="EXCINUCLEASE ATPASE SUBUNIT"/>
    <property type="match status" value="1"/>
</dbReference>
<evidence type="ECO:0000313" key="3">
    <source>
        <dbReference type="Proteomes" id="UP000324336"/>
    </source>
</evidence>
<dbReference type="GO" id="GO:0005524">
    <property type="term" value="F:ATP binding"/>
    <property type="evidence" value="ECO:0007669"/>
    <property type="project" value="UniProtKB-KW"/>
</dbReference>
<keyword evidence="2" id="KW-0547">Nucleotide-binding</keyword>
<dbReference type="Pfam" id="PF13175">
    <property type="entry name" value="AAA_15"/>
    <property type="match status" value="1"/>
</dbReference>
<keyword evidence="2" id="KW-0067">ATP-binding</keyword>
<dbReference type="EMBL" id="SAYA01000001">
    <property type="protein sequence ID" value="TXJ28680.1"/>
    <property type="molecule type" value="Genomic_DNA"/>
</dbReference>
<protein>
    <submittedName>
        <fullName evidence="2">ATP-binding protein</fullName>
    </submittedName>
</protein>
<evidence type="ECO:0000313" key="2">
    <source>
        <dbReference type="EMBL" id="TXJ28680.1"/>
    </source>
</evidence>
<dbReference type="InterPro" id="IPR027417">
    <property type="entry name" value="P-loop_NTPase"/>
</dbReference>